<evidence type="ECO:0000313" key="2">
    <source>
        <dbReference type="EMBL" id="KAG9976739.1"/>
    </source>
</evidence>
<dbReference type="InterPro" id="IPR029071">
    <property type="entry name" value="Ubiquitin-like_domsf"/>
</dbReference>
<gene>
    <name evidence="2" type="ORF">KCU98_g10534</name>
</gene>
<protein>
    <recommendedName>
        <fullName evidence="4">Ubiquitin-like domain-containing protein</fullName>
    </recommendedName>
</protein>
<comment type="caution">
    <text evidence="2">The sequence shown here is derived from an EMBL/GenBank/DDBJ whole genome shotgun (WGS) entry which is preliminary data.</text>
</comment>
<dbReference type="AlphaFoldDB" id="A0A9P8FM98"/>
<accession>A0A9P8FM98</accession>
<evidence type="ECO:0008006" key="4">
    <source>
        <dbReference type="Google" id="ProtNLM"/>
    </source>
</evidence>
<evidence type="ECO:0000313" key="3">
    <source>
        <dbReference type="Proteomes" id="UP000729357"/>
    </source>
</evidence>
<name>A0A9P8FM98_AURME</name>
<dbReference type="SUPFAM" id="SSF54236">
    <property type="entry name" value="Ubiquitin-like"/>
    <property type="match status" value="1"/>
</dbReference>
<dbReference type="EMBL" id="JAHFXS010001570">
    <property type="protein sequence ID" value="KAG9976739.1"/>
    <property type="molecule type" value="Genomic_DNA"/>
</dbReference>
<feature type="region of interest" description="Disordered" evidence="1">
    <location>
        <begin position="20"/>
        <end position="42"/>
    </location>
</feature>
<feature type="compositionally biased region" description="Basic and acidic residues" evidence="1">
    <location>
        <begin position="21"/>
        <end position="35"/>
    </location>
</feature>
<reference evidence="2" key="2">
    <citation type="submission" date="2021-08" db="EMBL/GenBank/DDBJ databases">
        <authorList>
            <person name="Gostincar C."/>
            <person name="Sun X."/>
            <person name="Song Z."/>
            <person name="Gunde-Cimerman N."/>
        </authorList>
    </citation>
    <scope>NUCLEOTIDE SEQUENCE</scope>
    <source>
        <strain evidence="2">EXF-9298</strain>
    </source>
</reference>
<evidence type="ECO:0000256" key="1">
    <source>
        <dbReference type="SAM" id="MobiDB-lite"/>
    </source>
</evidence>
<keyword evidence="3" id="KW-1185">Reference proteome</keyword>
<dbReference type="Proteomes" id="UP000729357">
    <property type="component" value="Unassembled WGS sequence"/>
</dbReference>
<reference evidence="2" key="1">
    <citation type="journal article" date="2021" name="J Fungi (Basel)">
        <title>Virulence traits and population genomics of the black yeast Aureobasidium melanogenum.</title>
        <authorList>
            <person name="Cernosa A."/>
            <person name="Sun X."/>
            <person name="Gostincar C."/>
            <person name="Fang C."/>
            <person name="Gunde-Cimerman N."/>
            <person name="Song Z."/>
        </authorList>
    </citation>
    <scope>NUCLEOTIDE SEQUENCE</scope>
    <source>
        <strain evidence="2">EXF-9298</strain>
    </source>
</reference>
<proteinExistence type="predicted"/>
<feature type="region of interest" description="Disordered" evidence="1">
    <location>
        <begin position="68"/>
        <end position="140"/>
    </location>
</feature>
<feature type="non-terminal residue" evidence="2">
    <location>
        <position position="323"/>
    </location>
</feature>
<feature type="compositionally biased region" description="Acidic residues" evidence="1">
    <location>
        <begin position="117"/>
        <end position="140"/>
    </location>
</feature>
<organism evidence="2 3">
    <name type="scientific">Aureobasidium melanogenum</name>
    <name type="common">Aureobasidium pullulans var. melanogenum</name>
    <dbReference type="NCBI Taxonomy" id="46634"/>
    <lineage>
        <taxon>Eukaryota</taxon>
        <taxon>Fungi</taxon>
        <taxon>Dikarya</taxon>
        <taxon>Ascomycota</taxon>
        <taxon>Pezizomycotina</taxon>
        <taxon>Dothideomycetes</taxon>
        <taxon>Dothideomycetidae</taxon>
        <taxon>Dothideales</taxon>
        <taxon>Saccotheciaceae</taxon>
        <taxon>Aureobasidium</taxon>
    </lineage>
</organism>
<sequence>MFDLRVANNVMGNENISTEDLVSKRNASDTTHEGKACVNDGGSLPRLMGALTIRSANMSCPLPVEARRSPEIAKGSESETPSSPLDNKLDHGDFGHNNQAESSDADLSDADSPRDNIEDEQNDDDGYDFDPEDDNISIDDNDFFGDAVSEVAPCQPTEEQMEAIRKTMEEDEKAAKKAFEETMNQEAIRKVLTEDTEPPALVSNDDDDAPDPIVPPHPLLTDQNYNATEMLISIRSSFGGDVYHIVGMTKPLLEMKMKFVQAVNLSPSQLGTLEFLCGYHVIQDDDTVEKLCIGPESIIHCQKIGAMRYDLPPQPPSDSTDRE</sequence>
<feature type="compositionally biased region" description="Basic and acidic residues" evidence="1">
    <location>
        <begin position="68"/>
        <end position="77"/>
    </location>
</feature>